<proteinExistence type="inferred from homology"/>
<evidence type="ECO:0000256" key="1">
    <source>
        <dbReference type="ARBA" id="ARBA00007091"/>
    </source>
</evidence>
<dbReference type="InterPro" id="IPR008914">
    <property type="entry name" value="PEBP"/>
</dbReference>
<evidence type="ECO:0000313" key="2">
    <source>
        <dbReference type="EnsemblPlants" id="AUR62026435-RA:cds"/>
    </source>
</evidence>
<dbReference type="Gene3D" id="3.90.280.10">
    <property type="entry name" value="PEBP-like"/>
    <property type="match status" value="1"/>
</dbReference>
<dbReference type="CDD" id="cd00866">
    <property type="entry name" value="PEBP_euk"/>
    <property type="match status" value="1"/>
</dbReference>
<comment type="similarity">
    <text evidence="1">Belongs to the phosphatidylethanolamine-binding protein family.</text>
</comment>
<dbReference type="PANTHER" id="PTHR11362">
    <property type="entry name" value="PHOSPHATIDYLETHANOLAMINE-BINDING PROTEIN"/>
    <property type="match status" value="1"/>
</dbReference>
<dbReference type="Gramene" id="AUR62026435-RA">
    <property type="protein sequence ID" value="AUR62026435-RA:cds"/>
    <property type="gene ID" value="AUR62026435"/>
</dbReference>
<evidence type="ECO:0000313" key="3">
    <source>
        <dbReference type="Proteomes" id="UP000596660"/>
    </source>
</evidence>
<accession>A0A803MBG8</accession>
<sequence length="264" mass="30340">MLTDFEQVEIDYVLFRDAPKPIEQTNTTIEIPSTPAPGNKESSSSQRITTIITNESEIKKFDRDNKFVRGHLLNSMKNNIFDLYVNIKSAKEMWESLEKKYGADDAGKKKFVNLRVIYEGREVINASEFRPSQIVYPPRVVIQGNDPSASYFFTLVMVDPDAPSPGNPTEREYLHWLVTNIPANGSINLGQEVMAYESPRPSLGIHRYVFVLFYHSGLQTITAPGWRQNFFTREFAELYNLGMPVAAVYFTCQREGGYRRRRFD</sequence>
<protein>
    <submittedName>
        <fullName evidence="2">Uncharacterized protein</fullName>
    </submittedName>
</protein>
<name>A0A803MBG8_CHEQI</name>
<dbReference type="InterPro" id="IPR036610">
    <property type="entry name" value="PEBP-like_sf"/>
</dbReference>
<dbReference type="Proteomes" id="UP000596660">
    <property type="component" value="Unplaced"/>
</dbReference>
<dbReference type="Pfam" id="PF01161">
    <property type="entry name" value="PBP"/>
    <property type="match status" value="1"/>
</dbReference>
<dbReference type="AlphaFoldDB" id="A0A803MBG8"/>
<organism evidence="2 3">
    <name type="scientific">Chenopodium quinoa</name>
    <name type="common">Quinoa</name>
    <dbReference type="NCBI Taxonomy" id="63459"/>
    <lineage>
        <taxon>Eukaryota</taxon>
        <taxon>Viridiplantae</taxon>
        <taxon>Streptophyta</taxon>
        <taxon>Embryophyta</taxon>
        <taxon>Tracheophyta</taxon>
        <taxon>Spermatophyta</taxon>
        <taxon>Magnoliopsida</taxon>
        <taxon>eudicotyledons</taxon>
        <taxon>Gunneridae</taxon>
        <taxon>Pentapetalae</taxon>
        <taxon>Caryophyllales</taxon>
        <taxon>Chenopodiaceae</taxon>
        <taxon>Chenopodioideae</taxon>
        <taxon>Atripliceae</taxon>
        <taxon>Chenopodium</taxon>
    </lineage>
</organism>
<dbReference type="SUPFAM" id="SSF49777">
    <property type="entry name" value="PEBP-like"/>
    <property type="match status" value="1"/>
</dbReference>
<dbReference type="InterPro" id="IPR035810">
    <property type="entry name" value="PEBP_euk"/>
</dbReference>
<dbReference type="PROSITE" id="PS01220">
    <property type="entry name" value="PBP"/>
    <property type="match status" value="1"/>
</dbReference>
<reference evidence="2" key="2">
    <citation type="submission" date="2021-03" db="UniProtKB">
        <authorList>
            <consortium name="EnsemblPlants"/>
        </authorList>
    </citation>
    <scope>IDENTIFICATION</scope>
</reference>
<dbReference type="PANTHER" id="PTHR11362:SF9">
    <property type="entry name" value="PROTEIN FLOWERING LOCUS T-RELATED"/>
    <property type="match status" value="1"/>
</dbReference>
<reference evidence="2" key="1">
    <citation type="journal article" date="2017" name="Nature">
        <title>The genome of Chenopodium quinoa.</title>
        <authorList>
            <person name="Jarvis D.E."/>
            <person name="Ho Y.S."/>
            <person name="Lightfoot D.J."/>
            <person name="Schmoeckel S.M."/>
            <person name="Li B."/>
            <person name="Borm T.J.A."/>
            <person name="Ohyanagi H."/>
            <person name="Mineta K."/>
            <person name="Michell C.T."/>
            <person name="Saber N."/>
            <person name="Kharbatia N.M."/>
            <person name="Rupper R.R."/>
            <person name="Sharp A.R."/>
            <person name="Dally N."/>
            <person name="Boughton B.A."/>
            <person name="Woo Y.H."/>
            <person name="Gao G."/>
            <person name="Schijlen E.G.W.M."/>
            <person name="Guo X."/>
            <person name="Momin A.A."/>
            <person name="Negrao S."/>
            <person name="Al-Babili S."/>
            <person name="Gehring C."/>
            <person name="Roessner U."/>
            <person name="Jung C."/>
            <person name="Murphy K."/>
            <person name="Arold S.T."/>
            <person name="Gojobori T."/>
            <person name="van der Linden C.G."/>
            <person name="van Loo E.N."/>
            <person name="Jellen E.N."/>
            <person name="Maughan P.J."/>
            <person name="Tester M."/>
        </authorList>
    </citation>
    <scope>NUCLEOTIDE SEQUENCE [LARGE SCALE GENOMIC DNA]</scope>
    <source>
        <strain evidence="2">cv. PI 614886</strain>
    </source>
</reference>
<dbReference type="EnsemblPlants" id="AUR62026435-RA">
    <property type="protein sequence ID" value="AUR62026435-RA:cds"/>
    <property type="gene ID" value="AUR62026435"/>
</dbReference>
<keyword evidence="3" id="KW-1185">Reference proteome</keyword>
<dbReference type="Pfam" id="PF14223">
    <property type="entry name" value="Retrotran_gag_2"/>
    <property type="match status" value="1"/>
</dbReference>
<dbReference type="SMR" id="A0A803MBG8"/>
<dbReference type="InterPro" id="IPR001858">
    <property type="entry name" value="Phosphatidylethanolamine-bd_CS"/>
</dbReference>